<evidence type="ECO:0000256" key="7">
    <source>
        <dbReference type="ARBA" id="ARBA00022763"/>
    </source>
</evidence>
<keyword evidence="11" id="KW-0234">DNA repair</keyword>
<proteinExistence type="inferred from homology"/>
<dbReference type="InterPro" id="IPR044298">
    <property type="entry name" value="MIG/MutY"/>
</dbReference>
<dbReference type="PANTHER" id="PTHR42944:SF1">
    <property type="entry name" value="ADENINE DNA GLYCOSYLASE"/>
    <property type="match status" value="1"/>
</dbReference>
<feature type="compositionally biased region" description="Polar residues" evidence="13">
    <location>
        <begin position="295"/>
        <end position="311"/>
    </location>
</feature>
<evidence type="ECO:0000256" key="1">
    <source>
        <dbReference type="ARBA" id="ARBA00000843"/>
    </source>
</evidence>
<dbReference type="GO" id="GO:0051539">
    <property type="term" value="F:4 iron, 4 sulfur cluster binding"/>
    <property type="evidence" value="ECO:0007669"/>
    <property type="project" value="InterPro"/>
</dbReference>
<dbReference type="Gene3D" id="1.10.1670.10">
    <property type="entry name" value="Helix-hairpin-Helix base-excision DNA repair enzymes (C-terminal)"/>
    <property type="match status" value="1"/>
</dbReference>
<evidence type="ECO:0000256" key="6">
    <source>
        <dbReference type="ARBA" id="ARBA00022723"/>
    </source>
</evidence>
<evidence type="ECO:0000256" key="2">
    <source>
        <dbReference type="ARBA" id="ARBA00001966"/>
    </source>
</evidence>
<evidence type="ECO:0000313" key="15">
    <source>
        <dbReference type="EMBL" id="OZG56441.1"/>
    </source>
</evidence>
<dbReference type="EMBL" id="MWWU01000002">
    <property type="protein sequence ID" value="OZG56441.1"/>
    <property type="molecule type" value="Genomic_DNA"/>
</dbReference>
<comment type="similarity">
    <text evidence="3">Belongs to the Nth/MutY family.</text>
</comment>
<comment type="catalytic activity">
    <reaction evidence="1">
        <text>Hydrolyzes free adenine bases from 7,8-dihydro-8-oxoguanine:adenine mismatched double-stranded DNA, leaving an apurinic site.</text>
        <dbReference type="EC" id="3.2.2.31"/>
    </reaction>
</comment>
<keyword evidence="7" id="KW-0227">DNA damage</keyword>
<keyword evidence="16" id="KW-1185">Reference proteome</keyword>
<dbReference type="Proteomes" id="UP000228976">
    <property type="component" value="Unassembled WGS sequence"/>
</dbReference>
<dbReference type="EC" id="3.2.2.31" evidence="4"/>
<keyword evidence="8" id="KW-0378">Hydrolase</keyword>
<evidence type="ECO:0000256" key="3">
    <source>
        <dbReference type="ARBA" id="ARBA00008343"/>
    </source>
</evidence>
<dbReference type="Gene3D" id="1.10.340.30">
    <property type="entry name" value="Hypothetical protein, domain 2"/>
    <property type="match status" value="1"/>
</dbReference>
<organism evidence="15 16">
    <name type="scientific">Aeriscardovia aeriphila</name>
    <dbReference type="NCBI Taxonomy" id="218139"/>
    <lineage>
        <taxon>Bacteria</taxon>
        <taxon>Bacillati</taxon>
        <taxon>Actinomycetota</taxon>
        <taxon>Actinomycetes</taxon>
        <taxon>Bifidobacteriales</taxon>
        <taxon>Bifidobacteriaceae</taxon>
        <taxon>Aeriscardovia</taxon>
    </lineage>
</organism>
<dbReference type="InterPro" id="IPR011257">
    <property type="entry name" value="DNA_glycosylase"/>
</dbReference>
<evidence type="ECO:0000256" key="12">
    <source>
        <dbReference type="ARBA" id="ARBA00023295"/>
    </source>
</evidence>
<sequence>MPTARRQLAIMLNGGNNSEKKVVYPNFALDFSWIFDTLLEAAFVHLSRAGGGCRLFLTSHPSFPEIISTSAIPIPVALQRQLFIRVIITALHIHVKSYGTFTDSMALSQAQCRQVHNRGMRPTIYSSTLLPDIHAWWEANARALPWRAEGTSAWGVLVSEVMSQQTPMTRVVPYWMQWMAAWPTPEAMKEATSAEILTAWGTLGYPSRALRLRDCAAAIVERFGGVVPSHMDDLLSLPGVGEYTASAVASFYYHRSVAVVDTNIRRVQTRAFLGEESFGGATTKKDRELANSLLPSRNLESSQGQQPSPLSRLSGGDRDALWNEALMEIGATICTAKNPQCEQCPFVKICAFKKAGYPHMGEKRTRPAQKFQGTDRQVRGLVLKALRNLPSGVSTLSEQQWHKLWDKPQQLEKCVAALVADKLIEREADGSIHFPCH</sequence>
<reference evidence="15 16" key="1">
    <citation type="journal article" date="2017" name="BMC Genomics">
        <title>Comparative genomic and phylogenomic analyses of the Bifidobacteriaceae family.</title>
        <authorList>
            <person name="Lugli G.A."/>
            <person name="Milani C."/>
            <person name="Turroni F."/>
            <person name="Duranti S."/>
            <person name="Mancabelli L."/>
            <person name="Mangifesta M."/>
            <person name="Ferrario C."/>
            <person name="Modesto M."/>
            <person name="Mattarelli P."/>
            <person name="Jiri K."/>
            <person name="van Sinderen D."/>
            <person name="Ventura M."/>
        </authorList>
    </citation>
    <scope>NUCLEOTIDE SEQUENCE [LARGE SCALE GENOMIC DNA]</scope>
    <source>
        <strain evidence="15 16">LMG 21773</strain>
    </source>
</reference>
<dbReference type="GO" id="GO:0032357">
    <property type="term" value="F:oxidized purine DNA binding"/>
    <property type="evidence" value="ECO:0007669"/>
    <property type="project" value="TreeGrafter"/>
</dbReference>
<dbReference type="SMART" id="SM00525">
    <property type="entry name" value="FES"/>
    <property type="match status" value="1"/>
</dbReference>
<dbReference type="CDD" id="cd00056">
    <property type="entry name" value="ENDO3c"/>
    <property type="match status" value="1"/>
</dbReference>
<evidence type="ECO:0000256" key="9">
    <source>
        <dbReference type="ARBA" id="ARBA00023004"/>
    </source>
</evidence>
<dbReference type="SMART" id="SM00478">
    <property type="entry name" value="ENDO3c"/>
    <property type="match status" value="1"/>
</dbReference>
<evidence type="ECO:0000256" key="5">
    <source>
        <dbReference type="ARBA" id="ARBA00022023"/>
    </source>
</evidence>
<dbReference type="SUPFAM" id="SSF48150">
    <property type="entry name" value="DNA-glycosylase"/>
    <property type="match status" value="1"/>
</dbReference>
<evidence type="ECO:0000313" key="16">
    <source>
        <dbReference type="Proteomes" id="UP000228976"/>
    </source>
</evidence>
<evidence type="ECO:0000259" key="14">
    <source>
        <dbReference type="SMART" id="SM00478"/>
    </source>
</evidence>
<dbReference type="GO" id="GO:0006298">
    <property type="term" value="P:mismatch repair"/>
    <property type="evidence" value="ECO:0007669"/>
    <property type="project" value="TreeGrafter"/>
</dbReference>
<keyword evidence="12" id="KW-0326">Glycosidase</keyword>
<dbReference type="Pfam" id="PF00730">
    <property type="entry name" value="HhH-GPD"/>
    <property type="match status" value="1"/>
</dbReference>
<comment type="caution">
    <text evidence="15">The sequence shown here is derived from an EMBL/GenBank/DDBJ whole genome shotgun (WGS) entry which is preliminary data.</text>
</comment>
<evidence type="ECO:0000256" key="11">
    <source>
        <dbReference type="ARBA" id="ARBA00023204"/>
    </source>
</evidence>
<dbReference type="PANTHER" id="PTHR42944">
    <property type="entry name" value="ADENINE DNA GLYCOSYLASE"/>
    <property type="match status" value="1"/>
</dbReference>
<dbReference type="AlphaFoldDB" id="A0A261FBB3"/>
<dbReference type="GO" id="GO:0000701">
    <property type="term" value="F:purine-specific mismatch base pair DNA N-glycosylase activity"/>
    <property type="evidence" value="ECO:0007669"/>
    <property type="project" value="UniProtKB-EC"/>
</dbReference>
<keyword evidence="10" id="KW-0411">Iron-sulfur</keyword>
<dbReference type="GO" id="GO:0035485">
    <property type="term" value="F:adenine/guanine mispair binding"/>
    <property type="evidence" value="ECO:0007669"/>
    <property type="project" value="TreeGrafter"/>
</dbReference>
<keyword evidence="6" id="KW-0479">Metal-binding</keyword>
<accession>A0A261FBB3</accession>
<comment type="cofactor">
    <cofactor evidence="2">
        <name>[4Fe-4S] cluster</name>
        <dbReference type="ChEBI" id="CHEBI:49883"/>
    </cofactor>
</comment>
<evidence type="ECO:0000256" key="10">
    <source>
        <dbReference type="ARBA" id="ARBA00023014"/>
    </source>
</evidence>
<protein>
    <recommendedName>
        <fullName evidence="5">Adenine DNA glycosylase</fullName>
        <ecNumber evidence="4">3.2.2.31</ecNumber>
    </recommendedName>
</protein>
<evidence type="ECO:0000256" key="8">
    <source>
        <dbReference type="ARBA" id="ARBA00022801"/>
    </source>
</evidence>
<feature type="region of interest" description="Disordered" evidence="13">
    <location>
        <begin position="295"/>
        <end position="314"/>
    </location>
</feature>
<dbReference type="GO" id="GO:0034039">
    <property type="term" value="F:8-oxo-7,8-dihydroguanine DNA N-glycosylase activity"/>
    <property type="evidence" value="ECO:0007669"/>
    <property type="project" value="TreeGrafter"/>
</dbReference>
<dbReference type="InterPro" id="IPR023170">
    <property type="entry name" value="HhH_base_excis_C"/>
</dbReference>
<evidence type="ECO:0000256" key="4">
    <source>
        <dbReference type="ARBA" id="ARBA00012045"/>
    </source>
</evidence>
<dbReference type="Pfam" id="PF00633">
    <property type="entry name" value="HHH"/>
    <property type="match status" value="1"/>
</dbReference>
<keyword evidence="9" id="KW-0408">Iron</keyword>
<gene>
    <name evidence="15" type="ORF">AEAE_0929</name>
</gene>
<dbReference type="GO" id="GO:0006284">
    <property type="term" value="P:base-excision repair"/>
    <property type="evidence" value="ECO:0007669"/>
    <property type="project" value="InterPro"/>
</dbReference>
<dbReference type="InterPro" id="IPR000445">
    <property type="entry name" value="HhH_motif"/>
</dbReference>
<dbReference type="InterPro" id="IPR003651">
    <property type="entry name" value="Endonuclease3_FeS-loop_motif"/>
</dbReference>
<feature type="domain" description="HhH-GPD" evidence="14">
    <location>
        <begin position="162"/>
        <end position="332"/>
    </location>
</feature>
<name>A0A261FBB3_9BIFI</name>
<dbReference type="Pfam" id="PF10576">
    <property type="entry name" value="EndIII_4Fe-2S"/>
    <property type="match status" value="1"/>
</dbReference>
<evidence type="ECO:0000256" key="13">
    <source>
        <dbReference type="SAM" id="MobiDB-lite"/>
    </source>
</evidence>
<dbReference type="InterPro" id="IPR003265">
    <property type="entry name" value="HhH-GPD_domain"/>
</dbReference>
<dbReference type="GO" id="GO:0046872">
    <property type="term" value="F:metal ion binding"/>
    <property type="evidence" value="ECO:0007669"/>
    <property type="project" value="UniProtKB-KW"/>
</dbReference>